<dbReference type="SUPFAM" id="SSF53448">
    <property type="entry name" value="Nucleotide-diphospho-sugar transferases"/>
    <property type="match status" value="1"/>
</dbReference>
<keyword evidence="2" id="KW-0808">Transferase</keyword>
<protein>
    <submittedName>
        <fullName evidence="2">Glycosyltransferase</fullName>
    </submittedName>
</protein>
<dbReference type="PANTHER" id="PTHR22916:SF3">
    <property type="entry name" value="UDP-GLCNAC:BETAGAL BETA-1,3-N-ACETYLGLUCOSAMINYLTRANSFERASE-LIKE PROTEIN 1"/>
    <property type="match status" value="1"/>
</dbReference>
<accession>A0A5B7ZWN3</accession>
<dbReference type="EMBL" id="CP040896">
    <property type="protein sequence ID" value="QDA59267.1"/>
    <property type="molecule type" value="Genomic_DNA"/>
</dbReference>
<dbReference type="AlphaFoldDB" id="A0A5B7ZWN3"/>
<dbReference type="PANTHER" id="PTHR22916">
    <property type="entry name" value="GLYCOSYLTRANSFERASE"/>
    <property type="match status" value="1"/>
</dbReference>
<evidence type="ECO:0000313" key="3">
    <source>
        <dbReference type="Proteomes" id="UP000305398"/>
    </source>
</evidence>
<evidence type="ECO:0000313" key="2">
    <source>
        <dbReference type="EMBL" id="QDA59267.1"/>
    </source>
</evidence>
<reference evidence="2 3" key="1">
    <citation type="submission" date="2019-06" db="EMBL/GenBank/DDBJ databases">
        <authorList>
            <person name="Srinivasan S."/>
        </authorList>
    </citation>
    <scope>NUCLEOTIDE SEQUENCE [LARGE SCALE GENOMIC DNA]</scope>
    <source>
        <strain evidence="2 3">17J68-5</strain>
    </source>
</reference>
<gene>
    <name evidence="2" type="ORF">FHG12_03725</name>
</gene>
<dbReference type="InterPro" id="IPR029044">
    <property type="entry name" value="Nucleotide-diphossugar_trans"/>
</dbReference>
<name>A0A5B7ZWN3_9BACT</name>
<feature type="domain" description="Glycosyltransferase 2-like" evidence="1">
    <location>
        <begin position="10"/>
        <end position="127"/>
    </location>
</feature>
<proteinExistence type="predicted"/>
<dbReference type="KEGG" id="hyj:FHG12_03725"/>
<evidence type="ECO:0000259" key="1">
    <source>
        <dbReference type="Pfam" id="PF00535"/>
    </source>
</evidence>
<dbReference type="Gene3D" id="3.90.550.10">
    <property type="entry name" value="Spore Coat Polysaccharide Biosynthesis Protein SpsA, Chain A"/>
    <property type="match status" value="1"/>
</dbReference>
<keyword evidence="3" id="KW-1185">Reference proteome</keyword>
<sequence length="343" mass="40037">MQRMPSPLVSVVMPVYNTSDYVEEAILSILNQSFTDFEFLIFNDGSTDNSAEIIRSFKDRRIRFYDHPLNTGYVVHLNKGIELSRGCFIARMDADDIAHPDRLKIQVEYLLAHPCVGVCGSQVRYIGRHNGESAFPTDNDGIRIALMAYCSLWHPSVMIRKEVLTAHKLTYDPDFLYTEDYDLWCKLTKVTQLVNLPDYLLSYRKHDNQVSIVKEQLQTEAIQIIGQEYLKSLGFDLSQNQSESLKYLSEYPITINDPTELKHLLEAMNKIRTQNFTLKIFNPEKLDAFLQRHWIKIVDSIKYFNPKFIIPLVNTEKTFIKNLNIFETIKYIIKSLLYWNTRI</sequence>
<dbReference type="Proteomes" id="UP000305398">
    <property type="component" value="Chromosome"/>
</dbReference>
<dbReference type="GO" id="GO:0016758">
    <property type="term" value="F:hexosyltransferase activity"/>
    <property type="evidence" value="ECO:0007669"/>
    <property type="project" value="UniProtKB-ARBA"/>
</dbReference>
<organism evidence="2 3">
    <name type="scientific">Hymenobacter jejuensis</name>
    <dbReference type="NCBI Taxonomy" id="2502781"/>
    <lineage>
        <taxon>Bacteria</taxon>
        <taxon>Pseudomonadati</taxon>
        <taxon>Bacteroidota</taxon>
        <taxon>Cytophagia</taxon>
        <taxon>Cytophagales</taxon>
        <taxon>Hymenobacteraceae</taxon>
        <taxon>Hymenobacter</taxon>
    </lineage>
</organism>
<dbReference type="InterPro" id="IPR001173">
    <property type="entry name" value="Glyco_trans_2-like"/>
</dbReference>
<dbReference type="OrthoDB" id="9815829at2"/>
<dbReference type="Pfam" id="PF00535">
    <property type="entry name" value="Glycos_transf_2"/>
    <property type="match status" value="1"/>
</dbReference>